<sequence>MKEARNKKAGTVAQTTTAPLPRAAQIPEGERNAAGSLMAVASDPTASRGTRNKKRRQRRRRQARTDVNPDLPPPHLPPKQGPRLPQKSKPTATEQATAYAVPITEVIQILQEILAAVQEGRVKEVVPTILRALTRLLVR</sequence>
<feature type="compositionally biased region" description="Pro residues" evidence="1">
    <location>
        <begin position="70"/>
        <end position="80"/>
    </location>
</feature>
<name>A0A8J2W6L4_9NEOP</name>
<gene>
    <name evidence="2" type="ORF">DCHRY22_LOCUS10915</name>
</gene>
<dbReference type="OrthoDB" id="6379801at2759"/>
<evidence type="ECO:0000313" key="2">
    <source>
        <dbReference type="EMBL" id="CAG9574669.1"/>
    </source>
</evidence>
<keyword evidence="3" id="KW-1185">Reference proteome</keyword>
<protein>
    <submittedName>
        <fullName evidence="2">(African queen) hypothetical protein</fullName>
    </submittedName>
</protein>
<evidence type="ECO:0000313" key="3">
    <source>
        <dbReference type="Proteomes" id="UP000789524"/>
    </source>
</evidence>
<dbReference type="AlphaFoldDB" id="A0A8J2W6L4"/>
<organism evidence="2 3">
    <name type="scientific">Danaus chrysippus</name>
    <name type="common">African queen</name>
    <dbReference type="NCBI Taxonomy" id="151541"/>
    <lineage>
        <taxon>Eukaryota</taxon>
        <taxon>Metazoa</taxon>
        <taxon>Ecdysozoa</taxon>
        <taxon>Arthropoda</taxon>
        <taxon>Hexapoda</taxon>
        <taxon>Insecta</taxon>
        <taxon>Pterygota</taxon>
        <taxon>Neoptera</taxon>
        <taxon>Endopterygota</taxon>
        <taxon>Lepidoptera</taxon>
        <taxon>Glossata</taxon>
        <taxon>Ditrysia</taxon>
        <taxon>Papilionoidea</taxon>
        <taxon>Nymphalidae</taxon>
        <taxon>Danainae</taxon>
        <taxon>Danaini</taxon>
        <taxon>Danaina</taxon>
        <taxon>Danaus</taxon>
        <taxon>Anosia</taxon>
    </lineage>
</organism>
<dbReference type="Proteomes" id="UP000789524">
    <property type="component" value="Unassembled WGS sequence"/>
</dbReference>
<accession>A0A8J2W6L4</accession>
<evidence type="ECO:0000256" key="1">
    <source>
        <dbReference type="SAM" id="MobiDB-lite"/>
    </source>
</evidence>
<feature type="region of interest" description="Disordered" evidence="1">
    <location>
        <begin position="1"/>
        <end position="96"/>
    </location>
</feature>
<dbReference type="EMBL" id="CAKASE010000073">
    <property type="protein sequence ID" value="CAG9574669.1"/>
    <property type="molecule type" value="Genomic_DNA"/>
</dbReference>
<proteinExistence type="predicted"/>
<reference evidence="2" key="1">
    <citation type="submission" date="2021-09" db="EMBL/GenBank/DDBJ databases">
        <authorList>
            <person name="Martin H S."/>
        </authorList>
    </citation>
    <scope>NUCLEOTIDE SEQUENCE</scope>
</reference>
<comment type="caution">
    <text evidence="2">The sequence shown here is derived from an EMBL/GenBank/DDBJ whole genome shotgun (WGS) entry which is preliminary data.</text>
</comment>
<feature type="compositionally biased region" description="Basic residues" evidence="1">
    <location>
        <begin position="50"/>
        <end position="62"/>
    </location>
</feature>